<reference evidence="3" key="1">
    <citation type="journal article" date="2020" name="bioRxiv">
        <title>Comparative genomics of Chlamydomonas.</title>
        <authorList>
            <person name="Craig R.J."/>
            <person name="Hasan A.R."/>
            <person name="Ness R.W."/>
            <person name="Keightley P.D."/>
        </authorList>
    </citation>
    <scope>NUCLEOTIDE SEQUENCE</scope>
    <source>
        <strain evidence="3">CCAP 11/173</strain>
    </source>
</reference>
<organism evidence="3 4">
    <name type="scientific">Chlamydomonas schloesseri</name>
    <dbReference type="NCBI Taxonomy" id="2026947"/>
    <lineage>
        <taxon>Eukaryota</taxon>
        <taxon>Viridiplantae</taxon>
        <taxon>Chlorophyta</taxon>
        <taxon>core chlorophytes</taxon>
        <taxon>Chlorophyceae</taxon>
        <taxon>CS clade</taxon>
        <taxon>Chlamydomonadales</taxon>
        <taxon>Chlamydomonadaceae</taxon>
        <taxon>Chlamydomonas</taxon>
    </lineage>
</organism>
<evidence type="ECO:0000256" key="1">
    <source>
        <dbReference type="SAM" id="MobiDB-lite"/>
    </source>
</evidence>
<protein>
    <submittedName>
        <fullName evidence="3">Uncharacterized protein</fullName>
    </submittedName>
</protein>
<dbReference type="Proteomes" id="UP000613740">
    <property type="component" value="Unassembled WGS sequence"/>
</dbReference>
<evidence type="ECO:0000313" key="3">
    <source>
        <dbReference type="EMBL" id="KAG2446776.1"/>
    </source>
</evidence>
<feature type="compositionally biased region" description="Low complexity" evidence="1">
    <location>
        <begin position="116"/>
        <end position="128"/>
    </location>
</feature>
<evidence type="ECO:0000256" key="2">
    <source>
        <dbReference type="SAM" id="Phobius"/>
    </source>
</evidence>
<dbReference type="AlphaFoldDB" id="A0A835WGK8"/>
<feature type="transmembrane region" description="Helical" evidence="2">
    <location>
        <begin position="40"/>
        <end position="60"/>
    </location>
</feature>
<keyword evidence="2" id="KW-0472">Membrane</keyword>
<dbReference type="OrthoDB" id="10442613at2759"/>
<sequence>MNPQGILEQKPLPKYFVDLGHSVSRAVKTYFGIDIPYAEGLMIVLSVSVVILSIAVWIWVELGNQADQKAHREELLQAQAAPLSRHSTMGATDAAKASAPFGRLSGGHPSGEPPRAGLAAAGAQTAGY</sequence>
<proteinExistence type="predicted"/>
<keyword evidence="2" id="KW-0812">Transmembrane</keyword>
<name>A0A835WGK8_9CHLO</name>
<comment type="caution">
    <text evidence="3">The sequence shown here is derived from an EMBL/GenBank/DDBJ whole genome shotgun (WGS) entry which is preliminary data.</text>
</comment>
<accession>A0A835WGK8</accession>
<evidence type="ECO:0000313" key="4">
    <source>
        <dbReference type="Proteomes" id="UP000613740"/>
    </source>
</evidence>
<feature type="region of interest" description="Disordered" evidence="1">
    <location>
        <begin position="81"/>
        <end position="128"/>
    </location>
</feature>
<gene>
    <name evidence="3" type="ORF">HYH02_008336</name>
</gene>
<dbReference type="EMBL" id="JAEHOD010000025">
    <property type="protein sequence ID" value="KAG2446776.1"/>
    <property type="molecule type" value="Genomic_DNA"/>
</dbReference>
<keyword evidence="2" id="KW-1133">Transmembrane helix</keyword>
<keyword evidence="4" id="KW-1185">Reference proteome</keyword>